<dbReference type="SUPFAM" id="SSF88946">
    <property type="entry name" value="Sigma2 domain of RNA polymerase sigma factors"/>
    <property type="match status" value="1"/>
</dbReference>
<keyword evidence="3" id="KW-0238">DNA-binding</keyword>
<dbReference type="Gene3D" id="1.10.1740.10">
    <property type="match status" value="1"/>
</dbReference>
<dbReference type="PANTHER" id="PTHR43133">
    <property type="entry name" value="RNA POLYMERASE ECF-TYPE SIGMA FACTO"/>
    <property type="match status" value="1"/>
</dbReference>
<protein>
    <submittedName>
        <fullName evidence="6">RNA polymerase ECF-type sigma factor</fullName>
    </submittedName>
</protein>
<keyword evidence="2" id="KW-0731">Sigma factor</keyword>
<dbReference type="GO" id="GO:0006352">
    <property type="term" value="P:DNA-templated transcription initiation"/>
    <property type="evidence" value="ECO:0007669"/>
    <property type="project" value="InterPro"/>
</dbReference>
<evidence type="ECO:0000256" key="1">
    <source>
        <dbReference type="ARBA" id="ARBA00023015"/>
    </source>
</evidence>
<dbReference type="PANTHER" id="PTHR43133:SF8">
    <property type="entry name" value="RNA POLYMERASE SIGMA FACTOR HI_1459-RELATED"/>
    <property type="match status" value="1"/>
</dbReference>
<evidence type="ECO:0000313" key="6">
    <source>
        <dbReference type="EMBL" id="EDM77544.1"/>
    </source>
</evidence>
<dbReference type="eggNOG" id="COG1595">
    <property type="taxonomic scope" value="Bacteria"/>
</dbReference>
<reference evidence="6 7" key="1">
    <citation type="submission" date="2007-06" db="EMBL/GenBank/DDBJ databases">
        <authorList>
            <person name="Shimkets L."/>
            <person name="Ferriera S."/>
            <person name="Johnson J."/>
            <person name="Kravitz S."/>
            <person name="Beeson K."/>
            <person name="Sutton G."/>
            <person name="Rogers Y.-H."/>
            <person name="Friedman R."/>
            <person name="Frazier M."/>
            <person name="Venter J.C."/>
        </authorList>
    </citation>
    <scope>NUCLEOTIDE SEQUENCE [LARGE SCALE GENOMIC DNA]</scope>
    <source>
        <strain evidence="6 7">SIR-1</strain>
    </source>
</reference>
<comment type="caution">
    <text evidence="6">The sequence shown here is derived from an EMBL/GenBank/DDBJ whole genome shotgun (WGS) entry which is preliminary data.</text>
</comment>
<gene>
    <name evidence="6" type="ORF">PPSIR1_09580</name>
</gene>
<dbReference type="RefSeq" id="WP_006973317.1">
    <property type="nucleotide sequence ID" value="NZ_ABCS01000044.1"/>
</dbReference>
<feature type="domain" description="RNA polymerase sigma-70 region 2" evidence="5">
    <location>
        <begin position="27"/>
        <end position="81"/>
    </location>
</feature>
<evidence type="ECO:0000313" key="7">
    <source>
        <dbReference type="Proteomes" id="UP000005801"/>
    </source>
</evidence>
<dbReference type="InterPro" id="IPR007627">
    <property type="entry name" value="RNA_pol_sigma70_r2"/>
</dbReference>
<accession>A6G9C2</accession>
<keyword evidence="1" id="KW-0805">Transcription regulation</keyword>
<dbReference type="InterPro" id="IPR013325">
    <property type="entry name" value="RNA_pol_sigma_r2"/>
</dbReference>
<dbReference type="STRING" id="391625.PPSIR1_09580"/>
<evidence type="ECO:0000256" key="4">
    <source>
        <dbReference type="ARBA" id="ARBA00023163"/>
    </source>
</evidence>
<dbReference type="OrthoDB" id="9780326at2"/>
<evidence type="ECO:0000256" key="3">
    <source>
        <dbReference type="ARBA" id="ARBA00023125"/>
    </source>
</evidence>
<evidence type="ECO:0000259" key="5">
    <source>
        <dbReference type="Pfam" id="PF04542"/>
    </source>
</evidence>
<dbReference type="GO" id="GO:0016987">
    <property type="term" value="F:sigma factor activity"/>
    <property type="evidence" value="ECO:0007669"/>
    <property type="project" value="UniProtKB-KW"/>
</dbReference>
<dbReference type="EMBL" id="ABCS01000044">
    <property type="protein sequence ID" value="EDM77544.1"/>
    <property type="molecule type" value="Genomic_DNA"/>
</dbReference>
<keyword evidence="4" id="KW-0804">Transcription</keyword>
<name>A6G9C2_9BACT</name>
<dbReference type="Proteomes" id="UP000005801">
    <property type="component" value="Unassembled WGS sequence"/>
</dbReference>
<dbReference type="AlphaFoldDB" id="A6G9C2"/>
<dbReference type="InterPro" id="IPR039425">
    <property type="entry name" value="RNA_pol_sigma-70-like"/>
</dbReference>
<keyword evidence="7" id="KW-1185">Reference proteome</keyword>
<dbReference type="GO" id="GO:0003677">
    <property type="term" value="F:DNA binding"/>
    <property type="evidence" value="ECO:0007669"/>
    <property type="project" value="UniProtKB-KW"/>
</dbReference>
<proteinExistence type="predicted"/>
<sequence length="111" mass="12382">MTMTGTIEERATRAVEGDAAALESVLREVRDDVYGLALRMLGHLTDAEDVSQEALIRIATQLAKFEGRSKFRTWAWRRPRRLKRPGTVKVHSPWTMLSWIMGPGAAGVGDC</sequence>
<organism evidence="6 7">
    <name type="scientific">Plesiocystis pacifica SIR-1</name>
    <dbReference type="NCBI Taxonomy" id="391625"/>
    <lineage>
        <taxon>Bacteria</taxon>
        <taxon>Pseudomonadati</taxon>
        <taxon>Myxococcota</taxon>
        <taxon>Polyangia</taxon>
        <taxon>Nannocystales</taxon>
        <taxon>Nannocystaceae</taxon>
        <taxon>Plesiocystis</taxon>
    </lineage>
</organism>
<evidence type="ECO:0000256" key="2">
    <source>
        <dbReference type="ARBA" id="ARBA00023082"/>
    </source>
</evidence>
<dbReference type="Pfam" id="PF04542">
    <property type="entry name" value="Sigma70_r2"/>
    <property type="match status" value="1"/>
</dbReference>